<reference evidence="1 2" key="1">
    <citation type="submission" date="2018-11" db="EMBL/GenBank/DDBJ databases">
        <title>Flavobacterium sp. nov., YIM 102701-2 draft genome.</title>
        <authorList>
            <person name="Li G."/>
            <person name="Jiang Y."/>
        </authorList>
    </citation>
    <scope>NUCLEOTIDE SEQUENCE [LARGE SCALE GENOMIC DNA]</scope>
    <source>
        <strain evidence="1 2">YIM 102701-2</strain>
    </source>
</reference>
<dbReference type="AlphaFoldDB" id="A0A3P3W7W4"/>
<evidence type="ECO:0000313" key="1">
    <source>
        <dbReference type="EMBL" id="RRJ91255.1"/>
    </source>
</evidence>
<dbReference type="EMBL" id="RQVQ01000011">
    <property type="protein sequence ID" value="RRJ91255.1"/>
    <property type="molecule type" value="Genomic_DNA"/>
</dbReference>
<dbReference type="RefSeq" id="WP_125018523.1">
    <property type="nucleotide sequence ID" value="NZ_RQVQ01000011.1"/>
</dbReference>
<organism evidence="1 2">
    <name type="scientific">Paenimyroides tangerinum</name>
    <dbReference type="NCBI Taxonomy" id="2488728"/>
    <lineage>
        <taxon>Bacteria</taxon>
        <taxon>Pseudomonadati</taxon>
        <taxon>Bacteroidota</taxon>
        <taxon>Flavobacteriia</taxon>
        <taxon>Flavobacteriales</taxon>
        <taxon>Flavobacteriaceae</taxon>
        <taxon>Paenimyroides</taxon>
    </lineage>
</organism>
<sequence>MLLSILATFNSQAQDEKLISKVLTKLNLKPKDVNMELIQTKVLPYAKEKTVLVIPKYETNQDDVEFYVYDAYIVIADNQSGQILNKYFEKSKWTSDAIRLDGFTIDTGLYKLSDKVRAFGVRVSYTGSSRVNPYGTTDLSLYIPTKNGLKQIADEIKVENYSGEWDGNCNGEFQREEITIDIDNQKTNGFYNLILRNKITDTIATPKGDDCDEKISTSNKTKKLKYNGKTYE</sequence>
<accession>A0A3P3W7W4</accession>
<gene>
    <name evidence="1" type="ORF">EG240_06180</name>
</gene>
<evidence type="ECO:0000313" key="2">
    <source>
        <dbReference type="Proteomes" id="UP000275719"/>
    </source>
</evidence>
<keyword evidence="2" id="KW-1185">Reference proteome</keyword>
<comment type="caution">
    <text evidence="1">The sequence shown here is derived from an EMBL/GenBank/DDBJ whole genome shotgun (WGS) entry which is preliminary data.</text>
</comment>
<dbReference type="OrthoDB" id="1187902at2"/>
<name>A0A3P3W7W4_9FLAO</name>
<dbReference type="Proteomes" id="UP000275719">
    <property type="component" value="Unassembled WGS sequence"/>
</dbReference>
<proteinExistence type="predicted"/>
<protein>
    <submittedName>
        <fullName evidence="1">Uncharacterized protein</fullName>
    </submittedName>
</protein>